<dbReference type="InterPro" id="IPR027942">
    <property type="entry name" value="SEO_N"/>
</dbReference>
<evidence type="ECO:0000313" key="4">
    <source>
        <dbReference type="Proteomes" id="UP000237105"/>
    </source>
</evidence>
<dbReference type="PANTHER" id="PTHR33232:SF18">
    <property type="entry name" value="PROTEIN SIEVE ELEMENT OCCLUSION B-LIKE"/>
    <property type="match status" value="1"/>
</dbReference>
<reference evidence="4" key="1">
    <citation type="submission" date="2016-06" db="EMBL/GenBank/DDBJ databases">
        <title>Parallel loss of symbiosis genes in relatives of nitrogen-fixing non-legume Parasponia.</title>
        <authorList>
            <person name="Van Velzen R."/>
            <person name="Holmer R."/>
            <person name="Bu F."/>
            <person name="Rutten L."/>
            <person name="Van Zeijl A."/>
            <person name="Liu W."/>
            <person name="Santuari L."/>
            <person name="Cao Q."/>
            <person name="Sharma T."/>
            <person name="Shen D."/>
            <person name="Roswanjaya Y."/>
            <person name="Wardhani T."/>
            <person name="Kalhor M.S."/>
            <person name="Jansen J."/>
            <person name="Van den Hoogen J."/>
            <person name="Gungor B."/>
            <person name="Hartog M."/>
            <person name="Hontelez J."/>
            <person name="Verver J."/>
            <person name="Yang W.-C."/>
            <person name="Schijlen E."/>
            <person name="Repin R."/>
            <person name="Schilthuizen M."/>
            <person name="Schranz E."/>
            <person name="Heidstra R."/>
            <person name="Miyata K."/>
            <person name="Fedorova E."/>
            <person name="Kohlen W."/>
            <person name="Bisseling T."/>
            <person name="Smit S."/>
            <person name="Geurts R."/>
        </authorList>
    </citation>
    <scope>NUCLEOTIDE SEQUENCE [LARGE SCALE GENOMIC DNA]</scope>
    <source>
        <strain evidence="4">cv. WU1-14</strain>
    </source>
</reference>
<evidence type="ECO:0000259" key="2">
    <source>
        <dbReference type="Pfam" id="PF14577"/>
    </source>
</evidence>
<sequence length="492" mass="56622">MGTYSFQIREEQIKLQIDDTHAPYGDPFDTNSLFIIVANILKRSTKIVEAFVEQGDVIKVSLENKEDQDKPEESFRVPMCILKNIGCELFSCKDTSAETAHETTLKILKKLQNYPWEAKVMLTLAAFAKEFGDLLHLDQVINTQDQLTKSLAILKGSLILPNTPPEKRQRRRSAVLELNNLIKETLSVIEIIIRESEKSYSSSQRIAELLKPINVYWIVMTVIACANKVTILTSEELEKPLDLSFYERKIREYKSVLIRLIGHKEVEKPPFEQPKVVEPDEREYYELLKVENNKYIILHGGIDQEWAKEIEAKVNFISREANIKIELFNINQLNLEAFWSSVHTLLSKLYTGKYAKKQVERLYSYKQAKGWFFLNKGSTTVVVGSRESFLKAVAEFDKWKVDIRRRTLEVAFKEYHESIIIDLSPGPITMPPPVTVPPESRKYINGCLIIENPSLDGKLLKQMNCPTCTLDMEMNGVTYRCCHTSKSSSSYY</sequence>
<dbReference type="PANTHER" id="PTHR33232">
    <property type="entry name" value="PROTEIN SIEVE ELEMENT OCCLUSION B-LIKE"/>
    <property type="match status" value="1"/>
</dbReference>
<accession>A0A2P5BWQ1</accession>
<dbReference type="STRING" id="3476.A0A2P5BWQ1"/>
<dbReference type="OrthoDB" id="10281557at2759"/>
<dbReference type="AlphaFoldDB" id="A0A2P5BWQ1"/>
<gene>
    <name evidence="3" type="ORF">PanWU01x14_203450</name>
</gene>
<dbReference type="Pfam" id="PF14576">
    <property type="entry name" value="SEO_N"/>
    <property type="match status" value="1"/>
</dbReference>
<proteinExistence type="predicted"/>
<feature type="domain" description="Sieve element occlusion N-terminal" evidence="1">
    <location>
        <begin position="10"/>
        <end position="252"/>
    </location>
</feature>
<protein>
    <submittedName>
        <fullName evidence="3">Sieve element occlusion</fullName>
    </submittedName>
</protein>
<dbReference type="InterPro" id="IPR039299">
    <property type="entry name" value="SEOA"/>
</dbReference>
<evidence type="ECO:0000313" key="3">
    <source>
        <dbReference type="EMBL" id="PON53232.1"/>
    </source>
</evidence>
<keyword evidence="4" id="KW-1185">Reference proteome</keyword>
<organism evidence="3 4">
    <name type="scientific">Parasponia andersonii</name>
    <name type="common">Sponia andersonii</name>
    <dbReference type="NCBI Taxonomy" id="3476"/>
    <lineage>
        <taxon>Eukaryota</taxon>
        <taxon>Viridiplantae</taxon>
        <taxon>Streptophyta</taxon>
        <taxon>Embryophyta</taxon>
        <taxon>Tracheophyta</taxon>
        <taxon>Spermatophyta</taxon>
        <taxon>Magnoliopsida</taxon>
        <taxon>eudicotyledons</taxon>
        <taxon>Gunneridae</taxon>
        <taxon>Pentapetalae</taxon>
        <taxon>rosids</taxon>
        <taxon>fabids</taxon>
        <taxon>Rosales</taxon>
        <taxon>Cannabaceae</taxon>
        <taxon>Parasponia</taxon>
    </lineage>
</organism>
<comment type="caution">
    <text evidence="3">The sequence shown here is derived from an EMBL/GenBank/DDBJ whole genome shotgun (WGS) entry which is preliminary data.</text>
</comment>
<dbReference type="InterPro" id="IPR027944">
    <property type="entry name" value="SEO_C"/>
</dbReference>
<dbReference type="GO" id="GO:0010088">
    <property type="term" value="P:phloem development"/>
    <property type="evidence" value="ECO:0007669"/>
    <property type="project" value="InterPro"/>
</dbReference>
<dbReference type="Proteomes" id="UP000237105">
    <property type="component" value="Unassembled WGS sequence"/>
</dbReference>
<dbReference type="Pfam" id="PF14577">
    <property type="entry name" value="SEO_C"/>
    <property type="match status" value="1"/>
</dbReference>
<evidence type="ECO:0000259" key="1">
    <source>
        <dbReference type="Pfam" id="PF14576"/>
    </source>
</evidence>
<feature type="domain" description="Sieve element occlusion C-terminal" evidence="2">
    <location>
        <begin position="335"/>
        <end position="419"/>
    </location>
</feature>
<name>A0A2P5BWQ1_PARAD</name>
<dbReference type="EMBL" id="JXTB01000209">
    <property type="protein sequence ID" value="PON53232.1"/>
    <property type="molecule type" value="Genomic_DNA"/>
</dbReference>